<gene>
    <name evidence="2" type="ORF">Q8791_11905</name>
</gene>
<proteinExistence type="predicted"/>
<evidence type="ECO:0000313" key="3">
    <source>
        <dbReference type="Proteomes" id="UP001356095"/>
    </source>
</evidence>
<organism evidence="2 3">
    <name type="scientific">Nocardiopsis codii</name>
    <dbReference type="NCBI Taxonomy" id="3065942"/>
    <lineage>
        <taxon>Bacteria</taxon>
        <taxon>Bacillati</taxon>
        <taxon>Actinomycetota</taxon>
        <taxon>Actinomycetes</taxon>
        <taxon>Streptosporangiales</taxon>
        <taxon>Nocardiopsidaceae</taxon>
        <taxon>Nocardiopsis</taxon>
    </lineage>
</organism>
<reference evidence="2 3" key="1">
    <citation type="submission" date="2023-08" db="EMBL/GenBank/DDBJ databases">
        <authorList>
            <person name="Girao M."/>
            <person name="Carvalho M.F."/>
        </authorList>
    </citation>
    <scope>NUCLEOTIDE SEQUENCE [LARGE SCALE GENOMIC DNA]</scope>
    <source>
        <strain evidence="2 3">CT-R113</strain>
    </source>
</reference>
<evidence type="ECO:0008006" key="4">
    <source>
        <dbReference type="Google" id="ProtNLM"/>
    </source>
</evidence>
<name>A0ABU7K6P6_9ACTN</name>
<evidence type="ECO:0000313" key="2">
    <source>
        <dbReference type="EMBL" id="MEE2037922.1"/>
    </source>
</evidence>
<keyword evidence="3" id="KW-1185">Reference proteome</keyword>
<accession>A0ABU7K6P6</accession>
<comment type="caution">
    <text evidence="2">The sequence shown here is derived from an EMBL/GenBank/DDBJ whole genome shotgun (WGS) entry which is preliminary data.</text>
</comment>
<dbReference type="EMBL" id="JAUZMY010000010">
    <property type="protein sequence ID" value="MEE2037922.1"/>
    <property type="molecule type" value="Genomic_DNA"/>
</dbReference>
<dbReference type="RefSeq" id="WP_330091713.1">
    <property type="nucleotide sequence ID" value="NZ_JAUZMY010000010.1"/>
</dbReference>
<protein>
    <recommendedName>
        <fullName evidence="4">Tetratricopeptide repeat protein</fullName>
    </recommendedName>
</protein>
<dbReference type="Proteomes" id="UP001356095">
    <property type="component" value="Unassembled WGS sequence"/>
</dbReference>
<sequence length="72" mass="7373">MRLTWEGMHPRSAPGGAAPRSHGGSVSLGEALAVLGDIEGAREALATALEYLRDHGDPRAGGIEARLGRLGG</sequence>
<feature type="region of interest" description="Disordered" evidence="1">
    <location>
        <begin position="1"/>
        <end position="24"/>
    </location>
</feature>
<evidence type="ECO:0000256" key="1">
    <source>
        <dbReference type="SAM" id="MobiDB-lite"/>
    </source>
</evidence>